<accession>A0A7J6G374</accession>
<feature type="domain" description="Potassium channel" evidence="11">
    <location>
        <begin position="102"/>
        <end position="176"/>
    </location>
</feature>
<feature type="transmembrane region" description="Helical" evidence="10">
    <location>
        <begin position="231"/>
        <end position="252"/>
    </location>
</feature>
<dbReference type="InterPro" id="IPR013099">
    <property type="entry name" value="K_chnl_dom"/>
</dbReference>
<dbReference type="SUPFAM" id="SSF81324">
    <property type="entry name" value="Voltage-gated potassium channels"/>
    <property type="match status" value="2"/>
</dbReference>
<proteinExistence type="inferred from homology"/>
<protein>
    <recommendedName>
        <fullName evidence="11">Potassium channel domain-containing protein</fullName>
    </recommendedName>
</protein>
<feature type="transmembrane region" description="Helical" evidence="10">
    <location>
        <begin position="285"/>
        <end position="306"/>
    </location>
</feature>
<dbReference type="GO" id="GO:0009705">
    <property type="term" value="C:plant-type vacuole membrane"/>
    <property type="evidence" value="ECO:0007669"/>
    <property type="project" value="TreeGrafter"/>
</dbReference>
<evidence type="ECO:0000256" key="10">
    <source>
        <dbReference type="SAM" id="Phobius"/>
    </source>
</evidence>
<comment type="subcellular location">
    <subcellularLocation>
        <location evidence="1">Membrane</location>
        <topology evidence="1">Multi-pass membrane protein</topology>
    </subcellularLocation>
</comment>
<organism evidence="12 13">
    <name type="scientific">Cannabis sativa</name>
    <name type="common">Hemp</name>
    <name type="synonym">Marijuana</name>
    <dbReference type="NCBI Taxonomy" id="3483"/>
    <lineage>
        <taxon>Eukaryota</taxon>
        <taxon>Viridiplantae</taxon>
        <taxon>Streptophyta</taxon>
        <taxon>Embryophyta</taxon>
        <taxon>Tracheophyta</taxon>
        <taxon>Spermatophyta</taxon>
        <taxon>Magnoliopsida</taxon>
        <taxon>eudicotyledons</taxon>
        <taxon>Gunneridae</taxon>
        <taxon>Pentapetalae</taxon>
        <taxon>rosids</taxon>
        <taxon>fabids</taxon>
        <taxon>Rosales</taxon>
        <taxon>Cannabaceae</taxon>
        <taxon>Cannabis</taxon>
    </lineage>
</organism>
<dbReference type="GO" id="GO:0005886">
    <property type="term" value="C:plasma membrane"/>
    <property type="evidence" value="ECO:0007669"/>
    <property type="project" value="TreeGrafter"/>
</dbReference>
<reference evidence="12 13" key="1">
    <citation type="journal article" date="2020" name="bioRxiv">
        <title>Sequence and annotation of 42 cannabis genomes reveals extensive copy number variation in cannabinoid synthesis and pathogen resistance genes.</title>
        <authorList>
            <person name="Mckernan K.J."/>
            <person name="Helbert Y."/>
            <person name="Kane L.T."/>
            <person name="Ebling H."/>
            <person name="Zhang L."/>
            <person name="Liu B."/>
            <person name="Eaton Z."/>
            <person name="Mclaughlin S."/>
            <person name="Kingan S."/>
            <person name="Baybayan P."/>
            <person name="Concepcion G."/>
            <person name="Jordan M."/>
            <person name="Riva A."/>
            <person name="Barbazuk W."/>
            <person name="Harkins T."/>
        </authorList>
    </citation>
    <scope>NUCLEOTIDE SEQUENCE [LARGE SCALE GENOMIC DNA]</scope>
    <source>
        <strain evidence="13">cv. Jamaican Lion 4</strain>
        <tissue evidence="12">Leaf</tissue>
    </source>
</reference>
<gene>
    <name evidence="12" type="ORF">F8388_025370</name>
</gene>
<evidence type="ECO:0000256" key="6">
    <source>
        <dbReference type="ARBA" id="ARBA00023065"/>
    </source>
</evidence>
<dbReference type="AlphaFoldDB" id="A0A7J6G374"/>
<feature type="region of interest" description="Disordered" evidence="9">
    <location>
        <begin position="1"/>
        <end position="25"/>
    </location>
</feature>
<evidence type="ECO:0000256" key="9">
    <source>
        <dbReference type="SAM" id="MobiDB-lite"/>
    </source>
</evidence>
<keyword evidence="7 10" id="KW-0472">Membrane</keyword>
<evidence type="ECO:0000256" key="5">
    <source>
        <dbReference type="ARBA" id="ARBA00022989"/>
    </source>
</evidence>
<dbReference type="FunFam" id="1.10.287.70:FF:000167">
    <property type="entry name" value="Two-pore potassium channel 2-like"/>
    <property type="match status" value="1"/>
</dbReference>
<dbReference type="Proteomes" id="UP000525078">
    <property type="component" value="Unassembled WGS sequence"/>
</dbReference>
<dbReference type="Gene3D" id="1.10.287.70">
    <property type="match status" value="2"/>
</dbReference>
<dbReference type="GO" id="GO:0030322">
    <property type="term" value="P:stabilization of membrane potential"/>
    <property type="evidence" value="ECO:0007669"/>
    <property type="project" value="TreeGrafter"/>
</dbReference>
<evidence type="ECO:0000256" key="1">
    <source>
        <dbReference type="ARBA" id="ARBA00004141"/>
    </source>
</evidence>
<feature type="domain" description="Potassium channel" evidence="11">
    <location>
        <begin position="239"/>
        <end position="304"/>
    </location>
</feature>
<dbReference type="InterPro" id="IPR003280">
    <property type="entry name" value="2pore_dom_K_chnl"/>
</dbReference>
<evidence type="ECO:0000256" key="2">
    <source>
        <dbReference type="ARBA" id="ARBA00010159"/>
    </source>
</evidence>
<keyword evidence="4 10" id="KW-0812">Transmembrane</keyword>
<evidence type="ECO:0000256" key="8">
    <source>
        <dbReference type="ARBA" id="ARBA00023303"/>
    </source>
</evidence>
<dbReference type="PANTHER" id="PTHR11003:SF303">
    <property type="entry name" value="OS01G0696100 PROTEIN"/>
    <property type="match status" value="1"/>
</dbReference>
<dbReference type="GO" id="GO:0015271">
    <property type="term" value="F:outward rectifier potassium channel activity"/>
    <property type="evidence" value="ECO:0007669"/>
    <property type="project" value="TreeGrafter"/>
</dbReference>
<evidence type="ECO:0000256" key="7">
    <source>
        <dbReference type="ARBA" id="ARBA00023136"/>
    </source>
</evidence>
<sequence>MDESLLYETNQQPREITTKQPPLEDPLHDRSFLNDPEIAPLFELSNFNKRPSLTSRRLPSAPSIFIGNFGELHRHHAATQIHNSFPNSNFCTYHCATLVLLLMAIIGMATVFLTTTGFKGHFTIKPVDAMYYIVVTLCTIGYGDIVPNTVLTKLFTCFFILIGFGFVDYAFNSWVSHIFDSQHALLLGFMEKTQFKKLAEKAPNKEKWFKKLIKTYIMDIEKRRMRIRTRVCFALLAVALCIAIGIFGLHYIEKLSWIDSFYVSVTSVTTVGYGDFSFTTFQGRIFAIVWLSISTLAVGQSFLFLAELRIDKRHRETAKIILHKKIKAVDLAAADLDYDGAISKSEYIIFKLREMGKIAETDITQICKEFDSLQHGNRGKITLADIV</sequence>
<evidence type="ECO:0000259" key="11">
    <source>
        <dbReference type="Pfam" id="PF07885"/>
    </source>
</evidence>
<comment type="caution">
    <text evidence="12">The sequence shown here is derived from an EMBL/GenBank/DDBJ whole genome shotgun (WGS) entry which is preliminary data.</text>
</comment>
<feature type="transmembrane region" description="Helical" evidence="10">
    <location>
        <begin position="96"/>
        <end position="117"/>
    </location>
</feature>
<feature type="compositionally biased region" description="Polar residues" evidence="9">
    <location>
        <begin position="7"/>
        <end position="20"/>
    </location>
</feature>
<dbReference type="GO" id="GO:0022841">
    <property type="term" value="F:potassium ion leak channel activity"/>
    <property type="evidence" value="ECO:0007669"/>
    <property type="project" value="TreeGrafter"/>
</dbReference>
<dbReference type="PRINTS" id="PR01333">
    <property type="entry name" value="2POREKCHANEL"/>
</dbReference>
<keyword evidence="8" id="KW-0407">Ion channel</keyword>
<name>A0A7J6G374_CANSA</name>
<evidence type="ECO:0000313" key="13">
    <source>
        <dbReference type="Proteomes" id="UP000525078"/>
    </source>
</evidence>
<dbReference type="PANTHER" id="PTHR11003">
    <property type="entry name" value="POTASSIUM CHANNEL, SUBFAMILY K"/>
    <property type="match status" value="1"/>
</dbReference>
<comment type="similarity">
    <text evidence="2">Belongs to the two pore domain potassium channel (TC 1.A.1.7) family.</text>
</comment>
<keyword evidence="6" id="KW-0406">Ion transport</keyword>
<evidence type="ECO:0000256" key="4">
    <source>
        <dbReference type="ARBA" id="ARBA00022692"/>
    </source>
</evidence>
<dbReference type="EMBL" id="JAATIP010000084">
    <property type="protein sequence ID" value="KAF4376499.1"/>
    <property type="molecule type" value="Genomic_DNA"/>
</dbReference>
<evidence type="ECO:0000313" key="12">
    <source>
        <dbReference type="EMBL" id="KAF4376499.1"/>
    </source>
</evidence>
<evidence type="ECO:0000256" key="3">
    <source>
        <dbReference type="ARBA" id="ARBA00022448"/>
    </source>
</evidence>
<feature type="transmembrane region" description="Helical" evidence="10">
    <location>
        <begin position="151"/>
        <end position="171"/>
    </location>
</feature>
<keyword evidence="5 10" id="KW-1133">Transmembrane helix</keyword>
<keyword evidence="3" id="KW-0813">Transport</keyword>
<dbReference type="Pfam" id="PF07885">
    <property type="entry name" value="Ion_trans_2"/>
    <property type="match status" value="2"/>
</dbReference>